<dbReference type="EMBL" id="ACKP02000010">
    <property type="protein sequence ID" value="EEX78243.1"/>
    <property type="molecule type" value="Genomic_DNA"/>
</dbReference>
<name>C9LSK3_SELS3</name>
<accession>C9LSK3</accession>
<dbReference type="Proteomes" id="UP000003505">
    <property type="component" value="Unassembled WGS sequence"/>
</dbReference>
<gene>
    <name evidence="1" type="ORF">SELSPUOL_00428</name>
</gene>
<sequence>MIRAVRIGSSRLPASFRARNVMSRRCPIVFAPSAVTTMAEKSLLRTSKKLGVSRM</sequence>
<evidence type="ECO:0000313" key="2">
    <source>
        <dbReference type="Proteomes" id="UP000003505"/>
    </source>
</evidence>
<proteinExistence type="predicted"/>
<comment type="caution">
    <text evidence="1">The sequence shown here is derived from an EMBL/GenBank/DDBJ whole genome shotgun (WGS) entry which is preliminary data.</text>
</comment>
<evidence type="ECO:0000313" key="1">
    <source>
        <dbReference type="EMBL" id="EEX78243.1"/>
    </source>
</evidence>
<dbReference type="AlphaFoldDB" id="C9LSK3"/>
<protein>
    <submittedName>
        <fullName evidence="1">Uncharacterized protein</fullName>
    </submittedName>
</protein>
<reference evidence="1 2" key="1">
    <citation type="submission" date="2009-09" db="EMBL/GenBank/DDBJ databases">
        <authorList>
            <person name="Weinstock G."/>
            <person name="Sodergren E."/>
            <person name="Clifton S."/>
            <person name="Fulton L."/>
            <person name="Fulton B."/>
            <person name="Courtney L."/>
            <person name="Fronick C."/>
            <person name="Harrison M."/>
            <person name="Strong C."/>
            <person name="Farmer C."/>
            <person name="Delahaunty K."/>
            <person name="Markovic C."/>
            <person name="Hall O."/>
            <person name="Minx P."/>
            <person name="Tomlinson C."/>
            <person name="Mitreva M."/>
            <person name="Nelson J."/>
            <person name="Hou S."/>
            <person name="Wollam A."/>
            <person name="Pepin K.H."/>
            <person name="Johnson M."/>
            <person name="Bhonagiri V."/>
            <person name="Nash W.E."/>
            <person name="Warren W."/>
            <person name="Chinwalla A."/>
            <person name="Mardis E.R."/>
            <person name="Wilson R.K."/>
        </authorList>
    </citation>
    <scope>NUCLEOTIDE SEQUENCE [LARGE SCALE GENOMIC DNA]</scope>
    <source>
        <strain evidence="2">ATCC 35185 / DSM 20758 / VPI D19B-28</strain>
    </source>
</reference>
<organism evidence="1 2">
    <name type="scientific">Selenomonas sputigena (strain ATCC 35185 / DSM 20758 / CCUG 44933 / VPI D19B-28)</name>
    <dbReference type="NCBI Taxonomy" id="546271"/>
    <lineage>
        <taxon>Bacteria</taxon>
        <taxon>Bacillati</taxon>
        <taxon>Bacillota</taxon>
        <taxon>Negativicutes</taxon>
        <taxon>Selenomonadales</taxon>
        <taxon>Selenomonadaceae</taxon>
        <taxon>Selenomonas</taxon>
    </lineage>
</organism>